<dbReference type="AlphaFoldDB" id="A0A238YVD5"/>
<dbReference type="InterPro" id="IPR034660">
    <property type="entry name" value="DinB/YfiT-like"/>
</dbReference>
<evidence type="ECO:0000313" key="3">
    <source>
        <dbReference type="EMBL" id="SNR75020.1"/>
    </source>
</evidence>
<dbReference type="Gene3D" id="3.30.1050.20">
    <property type="match status" value="1"/>
</dbReference>
<proteinExistence type="predicted"/>
<dbReference type="SUPFAM" id="SSF55718">
    <property type="entry name" value="SCP-like"/>
    <property type="match status" value="1"/>
</dbReference>
<dbReference type="NCBIfam" id="TIGR03083">
    <property type="entry name" value="maleylpyruvate isomerase family mycothiol-dependent enzyme"/>
    <property type="match status" value="1"/>
</dbReference>
<sequence length="257" mass="28014">MSDTGGRANESSQHPQARGDAWPPEVSSALRWVHDGQRLVEQTVAALDDDVRLPSALPGWSRGHVITHLARNADALVNLLEWARTGNPAPMYSSRHQRDTEIEAGAERPLGEQAGDLAESGRRFAEAAARLTEHGWSARVTSAQGRDIPASEVPWMRTRELWLHVLDLDAGVAMDDLPDDIAEALVRDVASWMSSRIDTAIELRPHGHPPVRFGPAAETPSAVLSGPACRIAGWLTGRTSANELHRDGVVPTLPRWL</sequence>
<dbReference type="GO" id="GO:0046872">
    <property type="term" value="F:metal ion binding"/>
    <property type="evidence" value="ECO:0007669"/>
    <property type="project" value="InterPro"/>
</dbReference>
<reference evidence="3 4" key="1">
    <citation type="submission" date="2017-06" db="EMBL/GenBank/DDBJ databases">
        <authorList>
            <person name="Kim H.J."/>
            <person name="Triplett B.A."/>
        </authorList>
    </citation>
    <scope>NUCLEOTIDE SEQUENCE [LARGE SCALE GENOMIC DNA]</scope>
    <source>
        <strain evidence="3 4">DSM 45207</strain>
    </source>
</reference>
<keyword evidence="3" id="KW-0413">Isomerase</keyword>
<gene>
    <name evidence="3" type="ORF">SAMN06265360_11768</name>
</gene>
<evidence type="ECO:0000313" key="4">
    <source>
        <dbReference type="Proteomes" id="UP000198348"/>
    </source>
</evidence>
<organism evidence="3 4">
    <name type="scientific">Haloechinothrix alba</name>
    <dbReference type="NCBI Taxonomy" id="664784"/>
    <lineage>
        <taxon>Bacteria</taxon>
        <taxon>Bacillati</taxon>
        <taxon>Actinomycetota</taxon>
        <taxon>Actinomycetes</taxon>
        <taxon>Pseudonocardiales</taxon>
        <taxon>Pseudonocardiaceae</taxon>
        <taxon>Haloechinothrix</taxon>
    </lineage>
</organism>
<feature type="region of interest" description="Disordered" evidence="1">
    <location>
        <begin position="1"/>
        <end position="24"/>
    </location>
</feature>
<dbReference type="GO" id="GO:0016853">
    <property type="term" value="F:isomerase activity"/>
    <property type="evidence" value="ECO:0007669"/>
    <property type="project" value="UniProtKB-KW"/>
</dbReference>
<evidence type="ECO:0000259" key="2">
    <source>
        <dbReference type="Pfam" id="PF11716"/>
    </source>
</evidence>
<dbReference type="Proteomes" id="UP000198348">
    <property type="component" value="Unassembled WGS sequence"/>
</dbReference>
<evidence type="ECO:0000256" key="1">
    <source>
        <dbReference type="SAM" id="MobiDB-lite"/>
    </source>
</evidence>
<dbReference type="Pfam" id="PF11716">
    <property type="entry name" value="MDMPI_N"/>
    <property type="match status" value="1"/>
</dbReference>
<keyword evidence="4" id="KW-1185">Reference proteome</keyword>
<protein>
    <submittedName>
        <fullName evidence="3">Maleylpyruvate isomerase</fullName>
    </submittedName>
</protein>
<keyword evidence="3" id="KW-0670">Pyruvate</keyword>
<accession>A0A238YVD5</accession>
<dbReference type="Gene3D" id="1.20.120.450">
    <property type="entry name" value="dinb family like domain"/>
    <property type="match status" value="1"/>
</dbReference>
<dbReference type="InterPro" id="IPR024344">
    <property type="entry name" value="MDMPI_metal-binding"/>
</dbReference>
<dbReference type="InterPro" id="IPR036527">
    <property type="entry name" value="SCP2_sterol-bd_dom_sf"/>
</dbReference>
<feature type="compositionally biased region" description="Polar residues" evidence="1">
    <location>
        <begin position="1"/>
        <end position="15"/>
    </location>
</feature>
<dbReference type="InterPro" id="IPR017517">
    <property type="entry name" value="Maleyloyr_isom"/>
</dbReference>
<feature type="domain" description="Mycothiol-dependent maleylpyruvate isomerase metal-binding" evidence="2">
    <location>
        <begin position="40"/>
        <end position="168"/>
    </location>
</feature>
<dbReference type="SUPFAM" id="SSF109854">
    <property type="entry name" value="DinB/YfiT-like putative metalloenzymes"/>
    <property type="match status" value="1"/>
</dbReference>
<dbReference type="EMBL" id="FZNW01000017">
    <property type="protein sequence ID" value="SNR75020.1"/>
    <property type="molecule type" value="Genomic_DNA"/>
</dbReference>
<name>A0A238YVD5_9PSEU</name>